<proteinExistence type="predicted"/>
<keyword evidence="2" id="KW-1185">Reference proteome</keyword>
<name>A0AAW0CKY0_9AGAR</name>
<comment type="caution">
    <text evidence="1">The sequence shown here is derived from an EMBL/GenBank/DDBJ whole genome shotgun (WGS) entry which is preliminary data.</text>
</comment>
<protein>
    <submittedName>
        <fullName evidence="1">Uncharacterized protein</fullName>
    </submittedName>
</protein>
<organism evidence="1 2">
    <name type="scientific">Paramarasmius palmivorus</name>
    <dbReference type="NCBI Taxonomy" id="297713"/>
    <lineage>
        <taxon>Eukaryota</taxon>
        <taxon>Fungi</taxon>
        <taxon>Dikarya</taxon>
        <taxon>Basidiomycota</taxon>
        <taxon>Agaricomycotina</taxon>
        <taxon>Agaricomycetes</taxon>
        <taxon>Agaricomycetidae</taxon>
        <taxon>Agaricales</taxon>
        <taxon>Marasmiineae</taxon>
        <taxon>Marasmiaceae</taxon>
        <taxon>Paramarasmius</taxon>
    </lineage>
</organism>
<gene>
    <name evidence="1" type="ORF">VNI00_010194</name>
</gene>
<evidence type="ECO:0000313" key="1">
    <source>
        <dbReference type="EMBL" id="KAK7039289.1"/>
    </source>
</evidence>
<accession>A0AAW0CKY0</accession>
<evidence type="ECO:0000313" key="2">
    <source>
        <dbReference type="Proteomes" id="UP001383192"/>
    </source>
</evidence>
<sequence>MAARPPSKKDRPRLVPEILCEIFKTAMQDTSWKGRSNLAILDKEWHDELQPILMREVVVSKKTSLLSILENVRRNYGNAEQVRTLHIQVGCAPAIAPRTATGCGSDVTCGIRVEEQGPCGHISQQDRDNIHELLGACSTTVQKIIIHSNDTFIFLTNFIRNTAFPCVTEAEVPAETVCFSYDNNIPFPNVEKLKLSSTGGMYSTEVVSNMDFRRLLKLKQVMIGFWKTEGRLISEAILRLRVPRKLTSFAIENERGMQLPTHISILRQWVRKPWLIVLMTPLGMNAEMGNWKLHFRYGDSGGLPLDIAHAEARGMIMMNNRAEDEWESMAGHVFKRRELARTHGLYVEMI</sequence>
<reference evidence="1 2" key="1">
    <citation type="submission" date="2024-01" db="EMBL/GenBank/DDBJ databases">
        <title>A draft genome for a cacao thread blight-causing isolate of Paramarasmius palmivorus.</title>
        <authorList>
            <person name="Baruah I.K."/>
            <person name="Bukari Y."/>
            <person name="Amoako-Attah I."/>
            <person name="Meinhardt L.W."/>
            <person name="Bailey B.A."/>
            <person name="Cohen S.P."/>
        </authorList>
    </citation>
    <scope>NUCLEOTIDE SEQUENCE [LARGE SCALE GENOMIC DNA]</scope>
    <source>
        <strain evidence="1 2">GH-12</strain>
    </source>
</reference>
<dbReference type="EMBL" id="JAYKXP010000039">
    <property type="protein sequence ID" value="KAK7039289.1"/>
    <property type="molecule type" value="Genomic_DNA"/>
</dbReference>
<dbReference type="AlphaFoldDB" id="A0AAW0CKY0"/>
<dbReference type="Proteomes" id="UP001383192">
    <property type="component" value="Unassembled WGS sequence"/>
</dbReference>